<dbReference type="RefSeq" id="WP_149848242.1">
    <property type="nucleotide sequence ID" value="NZ_VUOB01000008.1"/>
</dbReference>
<feature type="transmembrane region" description="Helical" evidence="1">
    <location>
        <begin position="71"/>
        <end position="97"/>
    </location>
</feature>
<reference evidence="2 3" key="1">
    <citation type="submission" date="2019-09" db="EMBL/GenBank/DDBJ databases">
        <title>Goodfellowia gen. nov., a new genus of the Pseudonocardineae related to Actinoalloteichus, containing Goodfellowia coeruleoviolacea gen. nov., comb. nov. gen. nov., comb. nov.</title>
        <authorList>
            <person name="Labeda D."/>
        </authorList>
    </citation>
    <scope>NUCLEOTIDE SEQUENCE [LARGE SCALE GENOMIC DNA]</scope>
    <source>
        <strain evidence="2 3">AN110305</strain>
    </source>
</reference>
<organism evidence="2 3">
    <name type="scientific">Solihabitans fulvus</name>
    <dbReference type="NCBI Taxonomy" id="1892852"/>
    <lineage>
        <taxon>Bacteria</taxon>
        <taxon>Bacillati</taxon>
        <taxon>Actinomycetota</taxon>
        <taxon>Actinomycetes</taxon>
        <taxon>Pseudonocardiales</taxon>
        <taxon>Pseudonocardiaceae</taxon>
        <taxon>Solihabitans</taxon>
    </lineage>
</organism>
<comment type="caution">
    <text evidence="2">The sequence shown here is derived from an EMBL/GenBank/DDBJ whole genome shotgun (WGS) entry which is preliminary data.</text>
</comment>
<accession>A0A5B2XPB5</accession>
<dbReference type="AlphaFoldDB" id="A0A5B2XPB5"/>
<feature type="transmembrane region" description="Helical" evidence="1">
    <location>
        <begin position="194"/>
        <end position="216"/>
    </location>
</feature>
<keyword evidence="1" id="KW-0812">Transmembrane</keyword>
<reference evidence="2 3" key="2">
    <citation type="submission" date="2019-09" db="EMBL/GenBank/DDBJ databases">
        <authorList>
            <person name="Jin C."/>
        </authorList>
    </citation>
    <scope>NUCLEOTIDE SEQUENCE [LARGE SCALE GENOMIC DNA]</scope>
    <source>
        <strain evidence="2 3">AN110305</strain>
    </source>
</reference>
<proteinExistence type="predicted"/>
<evidence type="ECO:0000313" key="3">
    <source>
        <dbReference type="Proteomes" id="UP000323454"/>
    </source>
</evidence>
<gene>
    <name evidence="2" type="ORF">F0L68_05025</name>
</gene>
<evidence type="ECO:0000256" key="1">
    <source>
        <dbReference type="SAM" id="Phobius"/>
    </source>
</evidence>
<feature type="transmembrane region" description="Helical" evidence="1">
    <location>
        <begin position="250"/>
        <end position="268"/>
    </location>
</feature>
<dbReference type="OrthoDB" id="3432393at2"/>
<name>A0A5B2XPB5_9PSEU</name>
<feature type="transmembrane region" description="Helical" evidence="1">
    <location>
        <begin position="118"/>
        <end position="143"/>
    </location>
</feature>
<keyword evidence="1" id="KW-1133">Transmembrane helix</keyword>
<sequence>MSTTTMAAPTPARIRNLFAAEWTKLWSLRSTYWVLGVGTLLMIAASITDAIRTTSRWSELMEDLRARFDPMSVVLGAPSAALLMLGASSVGVLVVAGEYSSGLIRTTFTAVPDRRRVVLAKVGVVAGTMLLVGVVIATISFFASQAVLSSVTAGVSIGDPAVLRSLASDALLAPVAALVGMAIAALLRHTAASVITSCVVLVIVPSFFKITVYPWVDDIYNAFPLYVWRNCLSMLDPITRPYFPTVTGSWIVFAAWPLVGIVVTAVIVHRRDV</sequence>
<feature type="transmembrane region" description="Helical" evidence="1">
    <location>
        <begin position="163"/>
        <end position="187"/>
    </location>
</feature>
<protein>
    <submittedName>
        <fullName evidence="2">ABC transporter permease</fullName>
    </submittedName>
</protein>
<dbReference type="Proteomes" id="UP000323454">
    <property type="component" value="Unassembled WGS sequence"/>
</dbReference>
<evidence type="ECO:0000313" key="2">
    <source>
        <dbReference type="EMBL" id="KAA2265213.1"/>
    </source>
</evidence>
<dbReference type="EMBL" id="VUOB01000008">
    <property type="protein sequence ID" value="KAA2265213.1"/>
    <property type="molecule type" value="Genomic_DNA"/>
</dbReference>
<feature type="transmembrane region" description="Helical" evidence="1">
    <location>
        <begin position="32"/>
        <end position="51"/>
    </location>
</feature>
<keyword evidence="3" id="KW-1185">Reference proteome</keyword>
<keyword evidence="1" id="KW-0472">Membrane</keyword>